<dbReference type="EMBL" id="JBFBLL010000004">
    <property type="protein sequence ID" value="MEV8158138.1"/>
    <property type="molecule type" value="Genomic_DNA"/>
</dbReference>
<dbReference type="InterPro" id="IPR052367">
    <property type="entry name" value="Thiosulfate_ST/Rhodanese-like"/>
</dbReference>
<accession>A0ABV3KCK4</accession>
<dbReference type="PANTHER" id="PTHR45431">
    <property type="entry name" value="RHODANESE-LIKE DOMAIN-CONTAINING PROTEIN 15, CHLOROPLASTIC"/>
    <property type="match status" value="1"/>
</dbReference>
<evidence type="ECO:0000259" key="1">
    <source>
        <dbReference type="PROSITE" id="PS50206"/>
    </source>
</evidence>
<proteinExistence type="predicted"/>
<dbReference type="SUPFAM" id="SSF52821">
    <property type="entry name" value="Rhodanese/Cell cycle control phosphatase"/>
    <property type="match status" value="1"/>
</dbReference>
<reference evidence="2 3" key="1">
    <citation type="submission" date="2024-06" db="EMBL/GenBank/DDBJ databases">
        <title>The Natural Products Discovery Center: Release of the First 8490 Sequenced Strains for Exploring Actinobacteria Biosynthetic Diversity.</title>
        <authorList>
            <person name="Kalkreuter E."/>
            <person name="Kautsar S.A."/>
            <person name="Yang D."/>
            <person name="Bader C.D."/>
            <person name="Teijaro C.N."/>
            <person name="Fluegel L."/>
            <person name="Davis C.M."/>
            <person name="Simpson J.R."/>
            <person name="Lauterbach L."/>
            <person name="Steele A.D."/>
            <person name="Gui C."/>
            <person name="Meng S."/>
            <person name="Li G."/>
            <person name="Viehrig K."/>
            <person name="Ye F."/>
            <person name="Su P."/>
            <person name="Kiefer A.F."/>
            <person name="Nichols A."/>
            <person name="Cepeda A.J."/>
            <person name="Yan W."/>
            <person name="Fan B."/>
            <person name="Jiang Y."/>
            <person name="Adhikari A."/>
            <person name="Zheng C.-J."/>
            <person name="Schuster L."/>
            <person name="Cowan T.M."/>
            <person name="Smanski M.J."/>
            <person name="Chevrette M.G."/>
            <person name="De Carvalho L.P.S."/>
            <person name="Shen B."/>
        </authorList>
    </citation>
    <scope>NUCLEOTIDE SEQUENCE [LARGE SCALE GENOMIC DNA]</scope>
    <source>
        <strain evidence="2 3">NPDC079179</strain>
    </source>
</reference>
<evidence type="ECO:0000313" key="2">
    <source>
        <dbReference type="EMBL" id="MEV8158138.1"/>
    </source>
</evidence>
<comment type="caution">
    <text evidence="2">The sequence shown here is derived from an EMBL/GenBank/DDBJ whole genome shotgun (WGS) entry which is preliminary data.</text>
</comment>
<dbReference type="PANTHER" id="PTHR45431:SF3">
    <property type="entry name" value="RHODANESE-LIKE DOMAIN-CONTAINING PROTEIN 15, CHLOROPLASTIC"/>
    <property type="match status" value="1"/>
</dbReference>
<protein>
    <submittedName>
        <fullName evidence="2">Rhodanese-like domain-containing protein</fullName>
    </submittedName>
</protein>
<dbReference type="RefSeq" id="WP_144941951.1">
    <property type="nucleotide sequence ID" value="NZ_BAAARF010000003.1"/>
</dbReference>
<feature type="domain" description="Rhodanese" evidence="1">
    <location>
        <begin position="35"/>
        <end position="133"/>
    </location>
</feature>
<organism evidence="2 3">
    <name type="scientific">Kocuria salsicia</name>
    <dbReference type="NCBI Taxonomy" id="664639"/>
    <lineage>
        <taxon>Bacteria</taxon>
        <taxon>Bacillati</taxon>
        <taxon>Actinomycetota</taxon>
        <taxon>Actinomycetes</taxon>
        <taxon>Micrococcales</taxon>
        <taxon>Micrococcaceae</taxon>
        <taxon>Kocuria</taxon>
    </lineage>
</organism>
<dbReference type="Gene3D" id="3.40.250.10">
    <property type="entry name" value="Rhodanese-like domain"/>
    <property type="match status" value="1"/>
</dbReference>
<dbReference type="InterPro" id="IPR036873">
    <property type="entry name" value="Rhodanese-like_dom_sf"/>
</dbReference>
<dbReference type="SMART" id="SM00450">
    <property type="entry name" value="RHOD"/>
    <property type="match status" value="1"/>
</dbReference>
<name>A0ABV3KCK4_9MICC</name>
<evidence type="ECO:0000313" key="3">
    <source>
        <dbReference type="Proteomes" id="UP001553031"/>
    </source>
</evidence>
<dbReference type="InterPro" id="IPR001763">
    <property type="entry name" value="Rhodanese-like_dom"/>
</dbReference>
<dbReference type="Proteomes" id="UP001553031">
    <property type="component" value="Unassembled WGS sequence"/>
</dbReference>
<dbReference type="PROSITE" id="PS50206">
    <property type="entry name" value="RHODANESE_3"/>
    <property type="match status" value="1"/>
</dbReference>
<keyword evidence="3" id="KW-1185">Reference proteome</keyword>
<gene>
    <name evidence="2" type="ORF">AB0O96_08025</name>
</gene>
<sequence length="140" mass="15844">MTEHPDDTRPRSVQFLDRVRENLDRLSPEEAHREQQQGAIIVDVRTETHRGDGPHIPGALVIDLTVLPWRLDPDFAWSVPEAVSPEQRWILVCRHSYATSLAAWTLREMGLSRVTDVVGGFEAWQEAGLPTTMDAPDVRP</sequence>
<dbReference type="Pfam" id="PF00581">
    <property type="entry name" value="Rhodanese"/>
    <property type="match status" value="1"/>
</dbReference>